<reference evidence="1 2" key="1">
    <citation type="submission" date="2017-07" db="EMBL/GenBank/DDBJ databases">
        <title>Leptospira spp. isolated from tropical soils.</title>
        <authorList>
            <person name="Thibeaux R."/>
            <person name="Iraola G."/>
            <person name="Ferres I."/>
            <person name="Bierque E."/>
            <person name="Girault D."/>
            <person name="Soupe-Gilbert M.-E."/>
            <person name="Picardeau M."/>
            <person name="Goarant C."/>
        </authorList>
    </citation>
    <scope>NUCLEOTIDE SEQUENCE [LARGE SCALE GENOMIC DNA]</scope>
    <source>
        <strain evidence="1 2">FH2-C-A2</strain>
    </source>
</reference>
<comment type="caution">
    <text evidence="1">The sequence shown here is derived from an EMBL/GenBank/DDBJ whole genome shotgun (WGS) entry which is preliminary data.</text>
</comment>
<dbReference type="RefSeq" id="WP_100758196.1">
    <property type="nucleotide sequence ID" value="NZ_NPDT01000001.1"/>
</dbReference>
<evidence type="ECO:0000313" key="1">
    <source>
        <dbReference type="EMBL" id="PJZ67779.1"/>
    </source>
</evidence>
<dbReference type="EMBL" id="NPDT01000001">
    <property type="protein sequence ID" value="PJZ67779.1"/>
    <property type="molecule type" value="Genomic_DNA"/>
</dbReference>
<dbReference type="AlphaFoldDB" id="A0A2M9ZH62"/>
<dbReference type="Proteomes" id="UP000231912">
    <property type="component" value="Unassembled WGS sequence"/>
</dbReference>
<organism evidence="1 2">
    <name type="scientific">Leptospira wolffii</name>
    <dbReference type="NCBI Taxonomy" id="409998"/>
    <lineage>
        <taxon>Bacteria</taxon>
        <taxon>Pseudomonadati</taxon>
        <taxon>Spirochaetota</taxon>
        <taxon>Spirochaetia</taxon>
        <taxon>Leptospirales</taxon>
        <taxon>Leptospiraceae</taxon>
        <taxon>Leptospira</taxon>
    </lineage>
</organism>
<name>A0A2M9ZH62_9LEPT</name>
<proteinExistence type="predicted"/>
<accession>A0A2M9ZH62</accession>
<sequence>MERVKDSRFLFDLKRKFRYILEEVEKNTFDQNSEVRELETIWDEMFEVASRNDTPYFRARLSSLKRQLDGFVRNKAYEKSEFDRIYRQLDKIRKDDTSEFLDEAMRDKLSRISENALPVGSSILSFGTEPGSLAGIPLLLTFRCGTVHFIVKSGPKKIFRNVNRNKDKVLYEGKKYPIFPNRTIYFSWEGDERAWETEPGNLLMIRYPEGIRFFRCDALGDTFRIPEETFKRRLKPADKRSGDIRYYFRKAGTRYYYIPQRGE</sequence>
<protein>
    <submittedName>
        <fullName evidence="1">Uncharacterized protein</fullName>
    </submittedName>
</protein>
<evidence type="ECO:0000313" key="2">
    <source>
        <dbReference type="Proteomes" id="UP000231912"/>
    </source>
</evidence>
<gene>
    <name evidence="1" type="ORF">CH371_07240</name>
</gene>